<dbReference type="InterPro" id="IPR004089">
    <property type="entry name" value="MCPsignal_dom"/>
</dbReference>
<evidence type="ECO:0000256" key="6">
    <source>
        <dbReference type="SAM" id="MobiDB-lite"/>
    </source>
</evidence>
<dbReference type="Proteomes" id="UP001314635">
    <property type="component" value="Unassembled WGS sequence"/>
</dbReference>
<keyword evidence="3 5" id="KW-0807">Transducer</keyword>
<proteinExistence type="inferred from homology"/>
<evidence type="ECO:0000259" key="9">
    <source>
        <dbReference type="PROSITE" id="PS50192"/>
    </source>
</evidence>
<feature type="domain" description="HAMP" evidence="10">
    <location>
        <begin position="285"/>
        <end position="338"/>
    </location>
</feature>
<evidence type="ECO:0000313" key="11">
    <source>
        <dbReference type="EMBL" id="MBR1140530.1"/>
    </source>
</evidence>
<dbReference type="PRINTS" id="PR00260">
    <property type="entry name" value="CHEMTRNSDUCR"/>
</dbReference>
<dbReference type="SMART" id="SM00304">
    <property type="entry name" value="HAMP"/>
    <property type="match status" value="1"/>
</dbReference>
<accession>A0ABS5GHA4</accession>
<keyword evidence="7" id="KW-0812">Transmembrane</keyword>
<dbReference type="Gene3D" id="1.10.287.950">
    <property type="entry name" value="Methyl-accepting chemotaxis protein"/>
    <property type="match status" value="1"/>
</dbReference>
<comment type="caution">
    <text evidence="11">The sequence shown here is derived from an EMBL/GenBank/DDBJ whole genome shotgun (WGS) entry which is preliminary data.</text>
</comment>
<protein>
    <submittedName>
        <fullName evidence="11">Methyl-accepting chemotaxis protein</fullName>
    </submittedName>
</protein>
<keyword evidence="7" id="KW-0472">Membrane</keyword>
<feature type="domain" description="Methyl-accepting transducer" evidence="8">
    <location>
        <begin position="371"/>
        <end position="614"/>
    </location>
</feature>
<dbReference type="CDD" id="cd06225">
    <property type="entry name" value="HAMP"/>
    <property type="match status" value="1"/>
</dbReference>
<keyword evidence="2" id="KW-1003">Cell membrane</keyword>
<dbReference type="Gene3D" id="6.10.340.10">
    <property type="match status" value="1"/>
</dbReference>
<keyword evidence="12" id="KW-1185">Reference proteome</keyword>
<feature type="region of interest" description="Disordered" evidence="6">
    <location>
        <begin position="382"/>
        <end position="407"/>
    </location>
</feature>
<gene>
    <name evidence="11" type="ORF">JQ619_32730</name>
</gene>
<keyword evidence="2" id="KW-0997">Cell inner membrane</keyword>
<feature type="transmembrane region" description="Helical" evidence="7">
    <location>
        <begin position="261"/>
        <end position="283"/>
    </location>
</feature>
<sequence length="634" mass="67136">MFVVAAIGLSNIKSSLDELVQATNVERYAYETILQEKNYLLNANASTSNKKLAAEAFETAEKDVATILKTLDSIDRTGGPAIVERSRSARKGTTAYAELYRKGVAALVELDKLTDLLEKNGETASQVAKDYIRSVGDAKKAATASDILEYTYLIRADEKRYMLNQRAETFGKMKANFASMMERLATLEKTAEGDKELQAVKKFSDAAKGYEKDAYQWVERSDLLFKDILPNMKTLGDNVIKLAFDAAQETSQSMITSRQTILMWLAIIGGGISILGIVLGVVVSSAITKPVAALTGAMSALANGDTSVAIPSIEQKEEIGTMARAVQIFKDSAIARIAMEAREKGDTTRRQERQNRMEQLTSEFDGTVVTVLENLKRGVGGLHGSSQSMSGTAEATSGQSQAAASAAEQARTNVQSVAAAGNELSSSIQEISRQVAQTASFVQGATAEAEECNTKINRLAEAADRIGEIVTLINGIASQTNLLALNATIEAARVGEAGRGFAVVAAEVKNLASQTAKATEEISSQITAMQSETTDTVAAIRGITATITKVNELTAAVASAVEEQGSATAEIARNVDQAAGGITLVADNITGVTSSATKTGAMAQEVFQAANTLQTESATLEMAVSGFLRGVRAL</sequence>
<comment type="similarity">
    <text evidence="4">Belongs to the methyl-accepting chemotaxis (MCP) protein family.</text>
</comment>
<evidence type="ECO:0000256" key="1">
    <source>
        <dbReference type="ARBA" id="ARBA00004429"/>
    </source>
</evidence>
<dbReference type="Pfam" id="PF00672">
    <property type="entry name" value="HAMP"/>
    <property type="match status" value="1"/>
</dbReference>
<name>A0ABS5GHA4_9BRAD</name>
<reference evidence="12" key="1">
    <citation type="journal article" date="2021" name="ISME J.">
        <title>Evolutionary origin and ecological implication of a unique nif island in free-living Bradyrhizobium lineages.</title>
        <authorList>
            <person name="Tao J."/>
        </authorList>
    </citation>
    <scope>NUCLEOTIDE SEQUENCE [LARGE SCALE GENOMIC DNA]</scope>
    <source>
        <strain evidence="12">SZCCT0094</strain>
    </source>
</reference>
<comment type="subcellular location">
    <subcellularLocation>
        <location evidence="1">Cell inner membrane</location>
        <topology evidence="1">Multi-pass membrane protein</topology>
    </subcellularLocation>
</comment>
<evidence type="ECO:0000256" key="2">
    <source>
        <dbReference type="ARBA" id="ARBA00022519"/>
    </source>
</evidence>
<dbReference type="PROSITE" id="PS50192">
    <property type="entry name" value="T_SNARE"/>
    <property type="match status" value="1"/>
</dbReference>
<dbReference type="SUPFAM" id="SSF58104">
    <property type="entry name" value="Methyl-accepting chemotaxis protein (MCP) signaling domain"/>
    <property type="match status" value="1"/>
</dbReference>
<evidence type="ECO:0000256" key="4">
    <source>
        <dbReference type="ARBA" id="ARBA00029447"/>
    </source>
</evidence>
<dbReference type="InterPro" id="IPR003660">
    <property type="entry name" value="HAMP_dom"/>
</dbReference>
<dbReference type="RefSeq" id="WP_211400806.1">
    <property type="nucleotide sequence ID" value="NZ_JAFCLK010000042.1"/>
</dbReference>
<dbReference type="InterPro" id="IPR000727">
    <property type="entry name" value="T_SNARE_dom"/>
</dbReference>
<evidence type="ECO:0000256" key="7">
    <source>
        <dbReference type="SAM" id="Phobius"/>
    </source>
</evidence>
<dbReference type="PANTHER" id="PTHR32089:SF112">
    <property type="entry name" value="LYSOZYME-LIKE PROTEIN-RELATED"/>
    <property type="match status" value="1"/>
</dbReference>
<dbReference type="EMBL" id="JAFCLK010000042">
    <property type="protein sequence ID" value="MBR1140530.1"/>
    <property type="molecule type" value="Genomic_DNA"/>
</dbReference>
<evidence type="ECO:0000256" key="5">
    <source>
        <dbReference type="PROSITE-ProRule" id="PRU00284"/>
    </source>
</evidence>
<evidence type="ECO:0000313" key="12">
    <source>
        <dbReference type="Proteomes" id="UP001314635"/>
    </source>
</evidence>
<evidence type="ECO:0000256" key="3">
    <source>
        <dbReference type="ARBA" id="ARBA00023224"/>
    </source>
</evidence>
<dbReference type="SMART" id="SM00283">
    <property type="entry name" value="MA"/>
    <property type="match status" value="1"/>
</dbReference>
<feature type="compositionally biased region" description="Low complexity" evidence="6">
    <location>
        <begin position="392"/>
        <end position="407"/>
    </location>
</feature>
<dbReference type="PROSITE" id="PS50111">
    <property type="entry name" value="CHEMOTAXIS_TRANSDUC_2"/>
    <property type="match status" value="1"/>
</dbReference>
<evidence type="ECO:0000259" key="10">
    <source>
        <dbReference type="PROSITE" id="PS50885"/>
    </source>
</evidence>
<keyword evidence="7" id="KW-1133">Transmembrane helix</keyword>
<organism evidence="11 12">
    <name type="scientific">Bradyrhizobium denitrificans</name>
    <dbReference type="NCBI Taxonomy" id="2734912"/>
    <lineage>
        <taxon>Bacteria</taxon>
        <taxon>Pseudomonadati</taxon>
        <taxon>Pseudomonadota</taxon>
        <taxon>Alphaproteobacteria</taxon>
        <taxon>Hyphomicrobiales</taxon>
        <taxon>Nitrobacteraceae</taxon>
        <taxon>Bradyrhizobium</taxon>
    </lineage>
</organism>
<dbReference type="PROSITE" id="PS50885">
    <property type="entry name" value="HAMP"/>
    <property type="match status" value="1"/>
</dbReference>
<evidence type="ECO:0000259" key="8">
    <source>
        <dbReference type="PROSITE" id="PS50111"/>
    </source>
</evidence>
<feature type="domain" description="T-SNARE coiled-coil homology" evidence="9">
    <location>
        <begin position="530"/>
        <end position="592"/>
    </location>
</feature>
<dbReference type="Pfam" id="PF00015">
    <property type="entry name" value="MCPsignal"/>
    <property type="match status" value="1"/>
</dbReference>
<dbReference type="PANTHER" id="PTHR32089">
    <property type="entry name" value="METHYL-ACCEPTING CHEMOTAXIS PROTEIN MCPB"/>
    <property type="match status" value="1"/>
</dbReference>
<dbReference type="InterPro" id="IPR004090">
    <property type="entry name" value="Chemotax_Me-accpt_rcpt"/>
</dbReference>